<organism evidence="1 2">
    <name type="scientific">Penicillium camemberti (strain FM 013)</name>
    <dbReference type="NCBI Taxonomy" id="1429867"/>
    <lineage>
        <taxon>Eukaryota</taxon>
        <taxon>Fungi</taxon>
        <taxon>Dikarya</taxon>
        <taxon>Ascomycota</taxon>
        <taxon>Pezizomycotina</taxon>
        <taxon>Eurotiomycetes</taxon>
        <taxon>Eurotiomycetidae</taxon>
        <taxon>Eurotiales</taxon>
        <taxon>Aspergillaceae</taxon>
        <taxon>Penicillium</taxon>
    </lineage>
</organism>
<dbReference type="Gene3D" id="3.10.10.10">
    <property type="entry name" value="HIV Type 1 Reverse Transcriptase, subunit A, domain 1"/>
    <property type="match status" value="1"/>
</dbReference>
<sequence>MKQNSETPFGPFYDMSEDELLVLREYLEDNLGKGFIRASRSPAASPWLFVLNQGTVYDSVWTTEHSRH</sequence>
<dbReference type="InterPro" id="IPR043502">
    <property type="entry name" value="DNA/RNA_pol_sf"/>
</dbReference>
<gene>
    <name evidence="1" type="ORF">PCAMFM013_S036g000079</name>
</gene>
<evidence type="ECO:0000313" key="2">
    <source>
        <dbReference type="Proteomes" id="UP000053732"/>
    </source>
</evidence>
<reference evidence="1 2" key="1">
    <citation type="journal article" date="2014" name="Nat. Commun.">
        <title>Multiple recent horizontal transfers of a large genomic region in cheese making fungi.</title>
        <authorList>
            <person name="Cheeseman K."/>
            <person name="Ropars J."/>
            <person name="Renault P."/>
            <person name="Dupont J."/>
            <person name="Gouzy J."/>
            <person name="Branca A."/>
            <person name="Abraham A.L."/>
            <person name="Ceppi M."/>
            <person name="Conseiller E."/>
            <person name="Debuchy R."/>
            <person name="Malagnac F."/>
            <person name="Goarin A."/>
            <person name="Silar P."/>
            <person name="Lacoste S."/>
            <person name="Sallet E."/>
            <person name="Bensimon A."/>
            <person name="Giraud T."/>
            <person name="Brygoo Y."/>
        </authorList>
    </citation>
    <scope>NUCLEOTIDE SEQUENCE [LARGE SCALE GENOMIC DNA]</scope>
    <source>
        <strain evidence="2">FM 013</strain>
    </source>
</reference>
<keyword evidence="2" id="KW-1185">Reference proteome</keyword>
<dbReference type="STRING" id="1429867.A0A0G4PSY5"/>
<accession>A0A0G4PSY5</accession>
<dbReference type="EMBL" id="HG793169">
    <property type="protein sequence ID" value="CRL29495.1"/>
    <property type="molecule type" value="Genomic_DNA"/>
</dbReference>
<protein>
    <submittedName>
        <fullName evidence="1">Str. FM013</fullName>
    </submittedName>
</protein>
<evidence type="ECO:0000313" key="1">
    <source>
        <dbReference type="EMBL" id="CRL29495.1"/>
    </source>
</evidence>
<dbReference type="AlphaFoldDB" id="A0A0G4PSY5"/>
<dbReference type="SUPFAM" id="SSF56672">
    <property type="entry name" value="DNA/RNA polymerases"/>
    <property type="match status" value="1"/>
</dbReference>
<proteinExistence type="predicted"/>
<name>A0A0G4PSY5_PENC3</name>
<dbReference type="Proteomes" id="UP000053732">
    <property type="component" value="Unassembled WGS sequence"/>
</dbReference>